<dbReference type="EMBL" id="LXHC01000028">
    <property type="protein sequence ID" value="OAU94481.1"/>
    <property type="molecule type" value="Genomic_DNA"/>
</dbReference>
<evidence type="ECO:0000313" key="10">
    <source>
        <dbReference type="EMBL" id="OAU94481.1"/>
    </source>
</evidence>
<dbReference type="AlphaFoldDB" id="A0A198UDJ0"/>
<dbReference type="InterPro" id="IPR011066">
    <property type="entry name" value="MscS_channel_C_sf"/>
</dbReference>
<dbReference type="PANTHER" id="PTHR30221:SF1">
    <property type="entry name" value="SMALL-CONDUCTANCE MECHANOSENSITIVE CHANNEL"/>
    <property type="match status" value="1"/>
</dbReference>
<protein>
    <recommendedName>
        <fullName evidence="7">Small-conductance mechanosensitive channel</fullName>
    </recommendedName>
</protein>
<feature type="transmembrane region" description="Helical" evidence="7">
    <location>
        <begin position="89"/>
        <end position="107"/>
    </location>
</feature>
<dbReference type="RefSeq" id="WP_064611832.1">
    <property type="nucleotide sequence ID" value="NZ_LXHB01000135.1"/>
</dbReference>
<dbReference type="OrthoDB" id="9775207at2"/>
<feature type="domain" description="Mechanosensitive ion channel MscS" evidence="8">
    <location>
        <begin position="198"/>
        <end position="263"/>
    </location>
</feature>
<keyword evidence="3" id="KW-1003">Cell membrane</keyword>
<organism evidence="10 11">
    <name type="scientific">Moraxella catarrhalis</name>
    <name type="common">Branhamella catarrhalis</name>
    <dbReference type="NCBI Taxonomy" id="480"/>
    <lineage>
        <taxon>Bacteria</taxon>
        <taxon>Pseudomonadati</taxon>
        <taxon>Pseudomonadota</taxon>
        <taxon>Gammaproteobacteria</taxon>
        <taxon>Moraxellales</taxon>
        <taxon>Moraxellaceae</taxon>
        <taxon>Moraxella</taxon>
    </lineage>
</organism>
<evidence type="ECO:0000259" key="8">
    <source>
        <dbReference type="Pfam" id="PF00924"/>
    </source>
</evidence>
<comment type="caution">
    <text evidence="10">The sequence shown here is derived from an EMBL/GenBank/DDBJ whole genome shotgun (WGS) entry which is preliminary data.</text>
</comment>
<feature type="transmembrane region" description="Helical" evidence="7">
    <location>
        <begin position="119"/>
        <end position="140"/>
    </location>
</feature>
<dbReference type="SUPFAM" id="SSF82861">
    <property type="entry name" value="Mechanosensitive channel protein MscS (YggB), transmembrane region"/>
    <property type="match status" value="1"/>
</dbReference>
<name>A0A198UDJ0_MORCA</name>
<keyword evidence="5 7" id="KW-1133">Transmembrane helix</keyword>
<keyword evidence="11" id="KW-1185">Reference proteome</keyword>
<keyword evidence="7" id="KW-0406">Ion transport</keyword>
<keyword evidence="7" id="KW-0813">Transport</keyword>
<proteinExistence type="inferred from homology"/>
<comment type="caution">
    <text evidence="7">Lacks conserved residue(s) required for the propagation of feature annotation.</text>
</comment>
<reference evidence="10 11" key="1">
    <citation type="journal article" date="2016" name="Genome Biol. Evol.">
        <title>Comparative Genomic Analyses of the Moraxella catarrhalis Serosensitive and Seroresistant Lineages Demonstrate Their Independent Evolution.</title>
        <authorList>
            <person name="Earl J.P."/>
            <person name="de Vries S.P."/>
            <person name="Ahmed A."/>
            <person name="Powell E."/>
            <person name="Schultz M.P."/>
            <person name="Hermans P.W."/>
            <person name="Hill D.J."/>
            <person name="Zhou Z."/>
            <person name="Constantinidou C.I."/>
            <person name="Hu F.Z."/>
            <person name="Bootsma H.J."/>
            <person name="Ehrlich G.D."/>
        </authorList>
    </citation>
    <scope>NUCLEOTIDE SEQUENCE [LARGE SCALE GENOMIC DNA]</scope>
    <source>
        <strain evidence="10 11">Z7542</strain>
    </source>
</reference>
<accession>A0A198UDJ0</accession>
<evidence type="ECO:0000256" key="2">
    <source>
        <dbReference type="ARBA" id="ARBA00008017"/>
    </source>
</evidence>
<dbReference type="PANTHER" id="PTHR30221">
    <property type="entry name" value="SMALL-CONDUCTANCE MECHANOSENSITIVE CHANNEL"/>
    <property type="match status" value="1"/>
</dbReference>
<evidence type="ECO:0000259" key="9">
    <source>
        <dbReference type="Pfam" id="PF21082"/>
    </source>
</evidence>
<dbReference type="InterPro" id="IPR045275">
    <property type="entry name" value="MscS_archaea/bacteria_type"/>
</dbReference>
<gene>
    <name evidence="10" type="ORF">AO384_1838</name>
</gene>
<keyword evidence="7" id="KW-0407">Ion channel</keyword>
<dbReference type="InterPro" id="IPR049278">
    <property type="entry name" value="MS_channel_C"/>
</dbReference>
<feature type="transmembrane region" description="Helical" evidence="7">
    <location>
        <begin position="50"/>
        <end position="68"/>
    </location>
</feature>
<dbReference type="Pfam" id="PF00924">
    <property type="entry name" value="MS_channel_2nd"/>
    <property type="match status" value="1"/>
</dbReference>
<comment type="function">
    <text evidence="7">Mechanosensitive channel that participates in the regulation of osmotic pressure changes within the cell, opening in response to stretch forces in the membrane lipid bilayer, without the need for other proteins. Contributes to normal resistance to hypoosmotic shock. Forms an ion channel of 1.0 nanosiemens conductance with a slight preference for anions.</text>
</comment>
<keyword evidence="7" id="KW-0997">Cell inner membrane</keyword>
<dbReference type="InterPro" id="IPR006685">
    <property type="entry name" value="MscS_channel_2nd"/>
</dbReference>
<keyword evidence="4 7" id="KW-0812">Transmembrane</keyword>
<keyword evidence="6 7" id="KW-0472">Membrane</keyword>
<evidence type="ECO:0000256" key="1">
    <source>
        <dbReference type="ARBA" id="ARBA00004651"/>
    </source>
</evidence>
<evidence type="ECO:0000256" key="5">
    <source>
        <dbReference type="ARBA" id="ARBA00022989"/>
    </source>
</evidence>
<evidence type="ECO:0000313" key="11">
    <source>
        <dbReference type="Proteomes" id="UP000078228"/>
    </source>
</evidence>
<dbReference type="Gene3D" id="1.10.287.1260">
    <property type="match status" value="1"/>
</dbReference>
<dbReference type="Gene3D" id="2.30.30.60">
    <property type="match status" value="1"/>
</dbReference>
<comment type="subcellular location">
    <subcellularLocation>
        <location evidence="7">Cell inner membrane</location>
        <topology evidence="7">Multi-pass membrane protein</topology>
    </subcellularLocation>
    <subcellularLocation>
        <location evidence="1">Cell membrane</location>
        <topology evidence="1">Multi-pass membrane protein</topology>
    </subcellularLocation>
</comment>
<sequence length="383" mass="42721">MTTPKIAEFFERILKELYQNIYQLFGGSLDDQKLTLAHIGLSILSSGIKIIILLLLVGFIYWFLVYTVKTVRKLFGLPYRYARIARATLRYLWFMTSLLAVMSQIGITDNTVTATAKAATWAGFYYVLWALSGQMVSSVLKHYDLNASIEQLLKNLLLVIILALAFATVMAKFGFDIFSIVAGLGIAGLAVGWASQSTLANFIAGIVILVEQSFQVGDWIRLGEKEGRVVKISLRATQILDRDNIIIIIPNSTVASSEVVNLTSKKMIRFDVKTRIGLHADITAARSAIIKTLQKDEVVLKHPAPLATVADIGESGVHLIVRFWVAPLSVARIPIIKENINEKIKRALDEAGIEVPFPYMRLIMTEDGDQAQRFKFEDDEQKI</sequence>
<evidence type="ECO:0000256" key="3">
    <source>
        <dbReference type="ARBA" id="ARBA00022475"/>
    </source>
</evidence>
<dbReference type="eggNOG" id="COG0668">
    <property type="taxonomic scope" value="Bacteria"/>
</dbReference>
<comment type="subunit">
    <text evidence="7">Homoheptamer.</text>
</comment>
<dbReference type="SUPFAM" id="SSF50182">
    <property type="entry name" value="Sm-like ribonucleoproteins"/>
    <property type="match status" value="1"/>
</dbReference>
<feature type="transmembrane region" description="Helical" evidence="7">
    <location>
        <begin position="177"/>
        <end position="194"/>
    </location>
</feature>
<feature type="transmembrane region" description="Helical" evidence="7">
    <location>
        <begin position="152"/>
        <end position="171"/>
    </location>
</feature>
<dbReference type="Proteomes" id="UP000078228">
    <property type="component" value="Unassembled WGS sequence"/>
</dbReference>
<comment type="similarity">
    <text evidence="2 7">Belongs to the MscS (TC 1.A.23) family.</text>
</comment>
<dbReference type="SUPFAM" id="SSF82689">
    <property type="entry name" value="Mechanosensitive channel protein MscS (YggB), C-terminal domain"/>
    <property type="match status" value="1"/>
</dbReference>
<dbReference type="Gene3D" id="3.30.70.100">
    <property type="match status" value="1"/>
</dbReference>
<evidence type="ECO:0000256" key="4">
    <source>
        <dbReference type="ARBA" id="ARBA00022692"/>
    </source>
</evidence>
<dbReference type="GO" id="GO:0008381">
    <property type="term" value="F:mechanosensitive monoatomic ion channel activity"/>
    <property type="evidence" value="ECO:0007669"/>
    <property type="project" value="InterPro"/>
</dbReference>
<evidence type="ECO:0000256" key="6">
    <source>
        <dbReference type="ARBA" id="ARBA00023136"/>
    </source>
</evidence>
<dbReference type="GO" id="GO:0005886">
    <property type="term" value="C:plasma membrane"/>
    <property type="evidence" value="ECO:0007669"/>
    <property type="project" value="UniProtKB-SubCell"/>
</dbReference>
<feature type="domain" description="Mechanosensitive ion channel MscS C-terminal" evidence="9">
    <location>
        <begin position="276"/>
        <end position="354"/>
    </location>
</feature>
<dbReference type="InterPro" id="IPR011014">
    <property type="entry name" value="MscS_channel_TM-2"/>
</dbReference>
<dbReference type="Pfam" id="PF21082">
    <property type="entry name" value="MS_channel_3rd"/>
    <property type="match status" value="1"/>
</dbReference>
<dbReference type="PATRIC" id="fig|480.237.peg.516"/>
<dbReference type="InterPro" id="IPR010920">
    <property type="entry name" value="LSM_dom_sf"/>
</dbReference>
<dbReference type="InterPro" id="IPR023408">
    <property type="entry name" value="MscS_beta-dom_sf"/>
</dbReference>
<evidence type="ECO:0000256" key="7">
    <source>
        <dbReference type="RuleBase" id="RU369025"/>
    </source>
</evidence>